<sequence>MRGEGCAKTDRCGCALRVSGLACRYAAAEVFAEASFSLDQGSISFLVGPNGAGKSTLFRCLAGWTRPYAGAVELFGEPFDGSSREQRREIAYVPDVPSFYDDLTTQEHIRFVQQANGGLSADGLADDLMDAFGLSAHRDRYPSAYSRGMRQKLALVIALAAMPRLLLLDEPYGPLDPGAAEVLSSLLDGARSSGAAVLVSCHHGVPNLKPDQLLRLADGSLEVVESDGFADGLSSVGPVSAPLATAPGAPGVSDGVCARRG</sequence>
<dbReference type="InterPro" id="IPR003593">
    <property type="entry name" value="AAA+_ATPase"/>
</dbReference>
<dbReference type="EMBL" id="AP025564">
    <property type="protein sequence ID" value="BDE96771.1"/>
    <property type="molecule type" value="Genomic_DNA"/>
</dbReference>
<dbReference type="PANTHER" id="PTHR42939:SF1">
    <property type="entry name" value="ABC TRANSPORTER ATP-BINDING PROTEIN ALBC-RELATED"/>
    <property type="match status" value="1"/>
</dbReference>
<evidence type="ECO:0000256" key="1">
    <source>
        <dbReference type="ARBA" id="ARBA00022448"/>
    </source>
</evidence>
<evidence type="ECO:0000313" key="6">
    <source>
        <dbReference type="Proteomes" id="UP001320544"/>
    </source>
</evidence>
<dbReference type="InterPro" id="IPR051782">
    <property type="entry name" value="ABC_Transporter_VariousFunc"/>
</dbReference>
<keyword evidence="2" id="KW-0547">Nucleotide-binding</keyword>
<dbReference type="SMART" id="SM00382">
    <property type="entry name" value="AAA"/>
    <property type="match status" value="1"/>
</dbReference>
<dbReference type="Proteomes" id="UP001320544">
    <property type="component" value="Chromosome"/>
</dbReference>
<proteinExistence type="predicted"/>
<dbReference type="CDD" id="cd03230">
    <property type="entry name" value="ABC_DR_subfamily_A"/>
    <property type="match status" value="1"/>
</dbReference>
<reference evidence="5 6" key="1">
    <citation type="submission" date="2022-01" db="EMBL/GenBank/DDBJ databases">
        <title>Novel bile acid biosynthetic pathways are enriched in the microbiome of centenarians.</title>
        <authorList>
            <person name="Sato Y."/>
            <person name="Atarashi K."/>
            <person name="Plichta R.D."/>
            <person name="Arai Y."/>
            <person name="Sasajima S."/>
            <person name="Kearney M.S."/>
            <person name="Suda W."/>
            <person name="Takeshita K."/>
            <person name="Sasaki T."/>
            <person name="Okamoto S."/>
            <person name="Skelly N.A."/>
            <person name="Okamura Y."/>
            <person name="Vlamakis H."/>
            <person name="Li Y."/>
            <person name="Tanoue T."/>
            <person name="Takei H."/>
            <person name="Nittono H."/>
            <person name="Narushima S."/>
            <person name="Irie J."/>
            <person name="Itoh H."/>
            <person name="Moriya K."/>
            <person name="Sugiura Y."/>
            <person name="Suematsu M."/>
            <person name="Moritoki N."/>
            <person name="Shibata S."/>
            <person name="Littman R.D."/>
            <person name="Fischbach A.M."/>
            <person name="Uwamino Y."/>
            <person name="Inoue T."/>
            <person name="Honda A."/>
            <person name="Hattori M."/>
            <person name="Murai T."/>
            <person name="Xavier J.R."/>
            <person name="Hirose N."/>
            <person name="Honda K."/>
        </authorList>
    </citation>
    <scope>NUCLEOTIDE SEQUENCE [LARGE SCALE GENOMIC DNA]</scope>
    <source>
        <strain evidence="5 6">CE91-St30</strain>
    </source>
</reference>
<dbReference type="Pfam" id="PF00005">
    <property type="entry name" value="ABC_tran"/>
    <property type="match status" value="1"/>
</dbReference>
<dbReference type="InterPro" id="IPR027417">
    <property type="entry name" value="P-loop_NTPase"/>
</dbReference>
<keyword evidence="6" id="KW-1185">Reference proteome</keyword>
<dbReference type="SUPFAM" id="SSF52540">
    <property type="entry name" value="P-loop containing nucleoside triphosphate hydrolases"/>
    <property type="match status" value="1"/>
</dbReference>
<dbReference type="Gene3D" id="3.40.50.300">
    <property type="entry name" value="P-loop containing nucleotide triphosphate hydrolases"/>
    <property type="match status" value="1"/>
</dbReference>
<dbReference type="RefSeq" id="WP_244385970.1">
    <property type="nucleotide sequence ID" value="NZ_AP025564.1"/>
</dbReference>
<evidence type="ECO:0000313" key="5">
    <source>
        <dbReference type="EMBL" id="BDE96771.1"/>
    </source>
</evidence>
<dbReference type="InterPro" id="IPR003439">
    <property type="entry name" value="ABC_transporter-like_ATP-bd"/>
</dbReference>
<gene>
    <name evidence="5" type="ORF">CE91St30_21040</name>
</gene>
<name>A0ABM7WK69_9ACTN</name>
<dbReference type="PROSITE" id="PS50893">
    <property type="entry name" value="ABC_TRANSPORTER_2"/>
    <property type="match status" value="1"/>
</dbReference>
<evidence type="ECO:0000259" key="4">
    <source>
        <dbReference type="PROSITE" id="PS50893"/>
    </source>
</evidence>
<accession>A0ABM7WK69</accession>
<feature type="domain" description="ABC transporter" evidence="4">
    <location>
        <begin position="16"/>
        <end position="243"/>
    </location>
</feature>
<dbReference type="PANTHER" id="PTHR42939">
    <property type="entry name" value="ABC TRANSPORTER ATP-BINDING PROTEIN ALBC-RELATED"/>
    <property type="match status" value="1"/>
</dbReference>
<protein>
    <recommendedName>
        <fullName evidence="4">ABC transporter domain-containing protein</fullName>
    </recommendedName>
</protein>
<keyword evidence="3" id="KW-0067">ATP-binding</keyword>
<evidence type="ECO:0000256" key="3">
    <source>
        <dbReference type="ARBA" id="ARBA00022840"/>
    </source>
</evidence>
<organism evidence="5 6">
    <name type="scientific">Raoultibacter timonensis</name>
    <dbReference type="NCBI Taxonomy" id="1907662"/>
    <lineage>
        <taxon>Bacteria</taxon>
        <taxon>Bacillati</taxon>
        <taxon>Actinomycetota</taxon>
        <taxon>Coriobacteriia</taxon>
        <taxon>Eggerthellales</taxon>
        <taxon>Eggerthellaceae</taxon>
        <taxon>Raoultibacter</taxon>
    </lineage>
</organism>
<evidence type="ECO:0000256" key="2">
    <source>
        <dbReference type="ARBA" id="ARBA00022741"/>
    </source>
</evidence>
<keyword evidence="1" id="KW-0813">Transport</keyword>